<evidence type="ECO:0000313" key="2">
    <source>
        <dbReference type="Proteomes" id="UP000054383"/>
    </source>
</evidence>
<name>A0A0U1M0B9_TALIS</name>
<protein>
    <submittedName>
        <fullName evidence="1">Uncharacterized protein</fullName>
    </submittedName>
</protein>
<dbReference type="EMBL" id="CVMT01000004">
    <property type="protein sequence ID" value="CRG88411.1"/>
    <property type="molecule type" value="Genomic_DNA"/>
</dbReference>
<evidence type="ECO:0000313" key="1">
    <source>
        <dbReference type="EMBL" id="CRG88411.1"/>
    </source>
</evidence>
<dbReference type="OrthoDB" id="3983163at2759"/>
<dbReference type="AlphaFoldDB" id="A0A0U1M0B9"/>
<organism evidence="1 2">
    <name type="scientific">Talaromyces islandicus</name>
    <name type="common">Penicillium islandicum</name>
    <dbReference type="NCBI Taxonomy" id="28573"/>
    <lineage>
        <taxon>Eukaryota</taxon>
        <taxon>Fungi</taxon>
        <taxon>Dikarya</taxon>
        <taxon>Ascomycota</taxon>
        <taxon>Pezizomycotina</taxon>
        <taxon>Eurotiomycetes</taxon>
        <taxon>Eurotiomycetidae</taxon>
        <taxon>Eurotiales</taxon>
        <taxon>Trichocomaceae</taxon>
        <taxon>Talaromyces</taxon>
        <taxon>Talaromyces sect. Islandici</taxon>
    </lineage>
</organism>
<reference evidence="1 2" key="1">
    <citation type="submission" date="2015-04" db="EMBL/GenBank/DDBJ databases">
        <authorList>
            <person name="Syromyatnikov M.Y."/>
            <person name="Popov V.N."/>
        </authorList>
    </citation>
    <scope>NUCLEOTIDE SEQUENCE [LARGE SCALE GENOMIC DNA]</scope>
    <source>
        <strain evidence="1">WF-38-12</strain>
    </source>
</reference>
<proteinExistence type="predicted"/>
<dbReference type="InterPro" id="IPR024645">
    <property type="entry name" value="Mitochondr_Som1"/>
</dbReference>
<gene>
    <name evidence="1" type="ORF">PISL3812_05441</name>
</gene>
<accession>A0A0U1M0B9</accession>
<dbReference type="Pfam" id="PF11093">
    <property type="entry name" value="Mitochondr_Som1"/>
    <property type="match status" value="1"/>
</dbReference>
<sequence length="117" mass="13383">MAPLVPVFSTDDLPDRVQFVRSGFKEKRRKGGNVDLEKCDLMEMVQYSCNPPEEGIQAPGVVKCKPIVRWRAYGRDDELGIKKDSRRVEDERNIQVGEFVNIVNSSLVMEYTGTYQL</sequence>
<dbReference type="GO" id="GO:0042720">
    <property type="term" value="C:mitochondrial inner membrane peptidase complex"/>
    <property type="evidence" value="ECO:0007669"/>
    <property type="project" value="InterPro"/>
</dbReference>
<keyword evidence="2" id="KW-1185">Reference proteome</keyword>
<dbReference type="Proteomes" id="UP000054383">
    <property type="component" value="Unassembled WGS sequence"/>
</dbReference>